<dbReference type="RefSeq" id="WP_244607979.1">
    <property type="nucleotide sequence ID" value="NZ_JAGIKT010000125.1"/>
</dbReference>
<feature type="transmembrane region" description="Helical" evidence="1">
    <location>
        <begin position="29"/>
        <end position="52"/>
    </location>
</feature>
<keyword evidence="1" id="KW-1133">Transmembrane helix</keyword>
<organism evidence="2 3">
    <name type="scientific">Bradyrhizobium vignae</name>
    <dbReference type="NCBI Taxonomy" id="1549949"/>
    <lineage>
        <taxon>Bacteria</taxon>
        <taxon>Pseudomonadati</taxon>
        <taxon>Pseudomonadota</taxon>
        <taxon>Alphaproteobacteria</taxon>
        <taxon>Hyphomicrobiales</taxon>
        <taxon>Nitrobacteraceae</taxon>
        <taxon>Bradyrhizobium</taxon>
    </lineage>
</organism>
<dbReference type="AlphaFoldDB" id="A0A2U3Q0P1"/>
<dbReference type="Proteomes" id="UP000246085">
    <property type="component" value="Chromosome BRAD3257"/>
</dbReference>
<protein>
    <submittedName>
        <fullName evidence="2">Uncharacterized protein</fullName>
    </submittedName>
</protein>
<dbReference type="KEGG" id="bvz:BRAD3257_3906"/>
<name>A0A2U3Q0P1_9BRAD</name>
<reference evidence="2 3" key="1">
    <citation type="submission" date="2018-03" db="EMBL/GenBank/DDBJ databases">
        <authorList>
            <person name="Gully D."/>
        </authorList>
    </citation>
    <scope>NUCLEOTIDE SEQUENCE [LARGE SCALE GENOMIC DNA]</scope>
    <source>
        <strain evidence="2">ORS3257</strain>
    </source>
</reference>
<keyword evidence="1" id="KW-0812">Transmembrane</keyword>
<keyword evidence="1" id="KW-0472">Membrane</keyword>
<sequence length="96" mass="10435">MLANSRLSCLAAWIRLAHMRTHHTIGGSELLLGVIALRLAVLVLVGWSLTLLPRQTRDSEPACFPGPATRLEAQSLVKTPGSHVANAAFDDMRLHD</sequence>
<proteinExistence type="predicted"/>
<dbReference type="EMBL" id="LS398110">
    <property type="protein sequence ID" value="SPP94918.1"/>
    <property type="molecule type" value="Genomic_DNA"/>
</dbReference>
<gene>
    <name evidence="2" type="ORF">BRAD3257_3906</name>
</gene>
<evidence type="ECO:0000313" key="3">
    <source>
        <dbReference type="Proteomes" id="UP000246085"/>
    </source>
</evidence>
<evidence type="ECO:0000256" key="1">
    <source>
        <dbReference type="SAM" id="Phobius"/>
    </source>
</evidence>
<evidence type="ECO:0000313" key="2">
    <source>
        <dbReference type="EMBL" id="SPP94918.1"/>
    </source>
</evidence>
<accession>A0A2U3Q0P1</accession>